<dbReference type="EMBL" id="JACMSF010000071">
    <property type="protein sequence ID" value="MBC2907260.1"/>
    <property type="molecule type" value="Genomic_DNA"/>
</dbReference>
<name>A0A7X1JAW6_9ACTN</name>
<feature type="region of interest" description="Disordered" evidence="1">
    <location>
        <begin position="34"/>
        <end position="60"/>
    </location>
</feature>
<comment type="caution">
    <text evidence="3">The sequence shown here is derived from an EMBL/GenBank/DDBJ whole genome shotgun (WGS) entry which is preliminary data.</text>
</comment>
<protein>
    <submittedName>
        <fullName evidence="3">Uncharacterized protein</fullName>
    </submittedName>
</protein>
<feature type="region of interest" description="Disordered" evidence="1">
    <location>
        <begin position="93"/>
        <end position="257"/>
    </location>
</feature>
<organism evidence="3 4">
    <name type="scientific">Streptomyces cupreus</name>
    <dbReference type="NCBI Taxonomy" id="2759956"/>
    <lineage>
        <taxon>Bacteria</taxon>
        <taxon>Bacillati</taxon>
        <taxon>Actinomycetota</taxon>
        <taxon>Actinomycetes</taxon>
        <taxon>Kitasatosporales</taxon>
        <taxon>Streptomycetaceae</taxon>
        <taxon>Streptomyces</taxon>
    </lineage>
</organism>
<keyword evidence="2" id="KW-0472">Membrane</keyword>
<keyword evidence="2" id="KW-0812">Transmembrane</keyword>
<feature type="compositionally biased region" description="Polar residues" evidence="1">
    <location>
        <begin position="134"/>
        <end position="165"/>
    </location>
</feature>
<keyword evidence="2" id="KW-1133">Transmembrane helix</keyword>
<evidence type="ECO:0000313" key="3">
    <source>
        <dbReference type="EMBL" id="MBC2907260.1"/>
    </source>
</evidence>
<evidence type="ECO:0000313" key="4">
    <source>
        <dbReference type="Proteomes" id="UP000584670"/>
    </source>
</evidence>
<sequence length="257" mass="25870">MRDPWGEPAETGHTHDPHEVTIQLDGVGLQLDGSLRAAKGGPVGGGSEGSEGPVFVDESGRRSRRFRRLGIVVGIACAVYAVVIVATVLSGNSNAPWLPVQDPKKDTPAGQVDTSPLPAESAPSAGTDGVTPGASPSVSDGVTPSPGASATAPDGSSTAEEPGTSTDPEPTATRPTTRPGTDPTADPDPTVTETTPDPEPTETDTGEPTPDPTPTEDPGDTAGTGTDTVALSPVTERPGEQPGAPASPYDPSPEYTL</sequence>
<dbReference type="Proteomes" id="UP000584670">
    <property type="component" value="Unassembled WGS sequence"/>
</dbReference>
<evidence type="ECO:0000256" key="1">
    <source>
        <dbReference type="SAM" id="MobiDB-lite"/>
    </source>
</evidence>
<feature type="transmembrane region" description="Helical" evidence="2">
    <location>
        <begin position="69"/>
        <end position="89"/>
    </location>
</feature>
<gene>
    <name evidence="3" type="ORF">H4N64_38255</name>
</gene>
<evidence type="ECO:0000256" key="2">
    <source>
        <dbReference type="SAM" id="Phobius"/>
    </source>
</evidence>
<keyword evidence="4" id="KW-1185">Reference proteome</keyword>
<feature type="compositionally biased region" description="Low complexity" evidence="1">
    <location>
        <begin position="220"/>
        <end position="230"/>
    </location>
</feature>
<proteinExistence type="predicted"/>
<dbReference type="AlphaFoldDB" id="A0A7X1JAW6"/>
<accession>A0A7X1JAW6</accession>
<reference evidence="3 4" key="1">
    <citation type="submission" date="2020-08" db="EMBL/GenBank/DDBJ databases">
        <title>Streptomyces sp. PSKA01 genome sequencing and assembly.</title>
        <authorList>
            <person name="Mandal S."/>
            <person name="Maiti P.K."/>
            <person name="Das P."/>
        </authorList>
    </citation>
    <scope>NUCLEOTIDE SEQUENCE [LARGE SCALE GENOMIC DNA]</scope>
    <source>
        <strain evidence="3 4">PSKA01</strain>
    </source>
</reference>
<feature type="compositionally biased region" description="Low complexity" evidence="1">
    <location>
        <begin position="166"/>
        <end position="195"/>
    </location>
</feature>